<dbReference type="AlphaFoldDB" id="A0A9J6B9K7"/>
<organism evidence="1 2">
    <name type="scientific">Polypedilum vanderplanki</name>
    <name type="common">Sleeping chironomid midge</name>
    <dbReference type="NCBI Taxonomy" id="319348"/>
    <lineage>
        <taxon>Eukaryota</taxon>
        <taxon>Metazoa</taxon>
        <taxon>Ecdysozoa</taxon>
        <taxon>Arthropoda</taxon>
        <taxon>Hexapoda</taxon>
        <taxon>Insecta</taxon>
        <taxon>Pterygota</taxon>
        <taxon>Neoptera</taxon>
        <taxon>Endopterygota</taxon>
        <taxon>Diptera</taxon>
        <taxon>Nematocera</taxon>
        <taxon>Chironomoidea</taxon>
        <taxon>Chironomidae</taxon>
        <taxon>Chironominae</taxon>
        <taxon>Polypedilum</taxon>
        <taxon>Polypedilum</taxon>
    </lineage>
</organism>
<protein>
    <submittedName>
        <fullName evidence="1">Uncharacterized protein</fullName>
    </submittedName>
</protein>
<gene>
    <name evidence="1" type="ORF">PVAND_017591</name>
</gene>
<reference evidence="1" key="1">
    <citation type="submission" date="2021-03" db="EMBL/GenBank/DDBJ databases">
        <title>Chromosome level genome of the anhydrobiotic midge Polypedilum vanderplanki.</title>
        <authorList>
            <person name="Yoshida Y."/>
            <person name="Kikawada T."/>
            <person name="Gusev O."/>
        </authorList>
    </citation>
    <scope>NUCLEOTIDE SEQUENCE</scope>
    <source>
        <strain evidence="1">NIAS01</strain>
        <tissue evidence="1">Whole body or cell culture</tissue>
    </source>
</reference>
<name>A0A9J6B9K7_POLVA</name>
<accession>A0A9J6B9K7</accession>
<proteinExistence type="predicted"/>
<comment type="caution">
    <text evidence="1">The sequence shown here is derived from an EMBL/GenBank/DDBJ whole genome shotgun (WGS) entry which is preliminary data.</text>
</comment>
<sequence length="209" mass="24677">MERIRIPLGMDPVQRVNESLRQISNLAAPRVLIYEKEVNYFHFNQALNDMMRYERRVHHDWGLITCLRNFGKVDVPSFVTVACRPTFNDIADAREAGESFEWHVIVVGRYRNIGIIFEPNFDQTFPDHLHDLEGREKIRAVFEMLNLRPGLRTPARIFVGGGGNFDSQCRKFSFNFLKDFTTRYLQLPINTEIDQHFIYGDHPFKEIRW</sequence>
<dbReference type="Proteomes" id="UP001107558">
    <property type="component" value="Unassembled WGS sequence"/>
</dbReference>
<evidence type="ECO:0000313" key="2">
    <source>
        <dbReference type="Proteomes" id="UP001107558"/>
    </source>
</evidence>
<dbReference type="EMBL" id="JADBJN010000007">
    <property type="protein sequence ID" value="KAG5666280.1"/>
    <property type="molecule type" value="Genomic_DNA"/>
</dbReference>
<evidence type="ECO:0000313" key="1">
    <source>
        <dbReference type="EMBL" id="KAG5666280.1"/>
    </source>
</evidence>
<keyword evidence="2" id="KW-1185">Reference proteome</keyword>